<dbReference type="FunFam" id="3.40.50.720:FF:000006">
    <property type="entry name" value="Bifunctional protein FolD"/>
    <property type="match status" value="1"/>
</dbReference>
<evidence type="ECO:0000256" key="10">
    <source>
        <dbReference type="ARBA" id="ARBA00023167"/>
    </source>
</evidence>
<dbReference type="SUPFAM" id="SSF51735">
    <property type="entry name" value="NAD(P)-binding Rossmann-fold domains"/>
    <property type="match status" value="1"/>
</dbReference>
<dbReference type="FunFam" id="3.40.50.10860:FF:000005">
    <property type="entry name" value="C-1-tetrahydrofolate synthase, cytoplasmic, putative"/>
    <property type="match status" value="1"/>
</dbReference>
<comment type="caution">
    <text evidence="15">The sequence shown here is derived from an EMBL/GenBank/DDBJ whole genome shotgun (WGS) entry which is preliminary data.</text>
</comment>
<evidence type="ECO:0000313" key="15">
    <source>
        <dbReference type="EMBL" id="RCK44082.1"/>
    </source>
</evidence>
<evidence type="ECO:0000256" key="11">
    <source>
        <dbReference type="ARBA" id="ARBA00023268"/>
    </source>
</evidence>
<dbReference type="InterPro" id="IPR020867">
    <property type="entry name" value="THF_DH/CycHdrlase_CS"/>
</dbReference>
<evidence type="ECO:0000259" key="13">
    <source>
        <dbReference type="Pfam" id="PF00763"/>
    </source>
</evidence>
<protein>
    <recommendedName>
        <fullName evidence="12">Bifunctional protein FolD</fullName>
    </recommendedName>
    <domain>
        <recommendedName>
            <fullName evidence="12">Methylenetetrahydrofolate dehydrogenase</fullName>
            <ecNumber evidence="12">1.5.1.5</ecNumber>
        </recommendedName>
    </domain>
    <domain>
        <recommendedName>
            <fullName evidence="12">Methenyltetrahydrofolate cyclohydrolase</fullName>
            <ecNumber evidence="12">3.5.4.9</ecNumber>
        </recommendedName>
    </domain>
</protein>
<dbReference type="OrthoDB" id="9803580at2"/>
<keyword evidence="11 12" id="KW-0511">Multifunctional enzyme</keyword>
<keyword evidence="10 12" id="KW-0486">Methionine biosynthesis</keyword>
<comment type="subunit">
    <text evidence="2 12">Homodimer.</text>
</comment>
<dbReference type="GO" id="GO:0005829">
    <property type="term" value="C:cytosol"/>
    <property type="evidence" value="ECO:0007669"/>
    <property type="project" value="TreeGrafter"/>
</dbReference>
<feature type="binding site" evidence="12">
    <location>
        <position position="233"/>
    </location>
    <ligand>
        <name>NADP(+)</name>
        <dbReference type="ChEBI" id="CHEBI:58349"/>
    </ligand>
</feature>
<evidence type="ECO:0000256" key="2">
    <source>
        <dbReference type="ARBA" id="ARBA00011738"/>
    </source>
</evidence>
<dbReference type="GO" id="GO:0006164">
    <property type="term" value="P:purine nucleotide biosynthetic process"/>
    <property type="evidence" value="ECO:0007669"/>
    <property type="project" value="UniProtKB-KW"/>
</dbReference>
<feature type="domain" description="Tetrahydrofolate dehydrogenase/cyclohydrolase NAD(P)-binding" evidence="14">
    <location>
        <begin position="141"/>
        <end position="286"/>
    </location>
</feature>
<dbReference type="CDD" id="cd01080">
    <property type="entry name" value="NAD_bind_m-THF_DH_Cyclohyd"/>
    <property type="match status" value="1"/>
</dbReference>
<dbReference type="Proteomes" id="UP000252517">
    <property type="component" value="Unassembled WGS sequence"/>
</dbReference>
<dbReference type="PRINTS" id="PR00085">
    <property type="entry name" value="THFDHDRGNASE"/>
</dbReference>
<dbReference type="HAMAP" id="MF_01576">
    <property type="entry name" value="THF_DHG_CYH"/>
    <property type="match status" value="1"/>
</dbReference>
<dbReference type="GO" id="GO:0035999">
    <property type="term" value="P:tetrahydrofolate interconversion"/>
    <property type="evidence" value="ECO:0007669"/>
    <property type="project" value="UniProtKB-UniRule"/>
</dbReference>
<evidence type="ECO:0000256" key="1">
    <source>
        <dbReference type="ARBA" id="ARBA00004777"/>
    </source>
</evidence>
<dbReference type="GO" id="GO:0000105">
    <property type="term" value="P:L-histidine biosynthetic process"/>
    <property type="evidence" value="ECO:0007669"/>
    <property type="project" value="UniProtKB-KW"/>
</dbReference>
<gene>
    <name evidence="12" type="primary">folD</name>
    <name evidence="15" type="ORF">TH25_20285</name>
</gene>
<evidence type="ECO:0000256" key="5">
    <source>
        <dbReference type="ARBA" id="ARBA00022755"/>
    </source>
</evidence>
<comment type="function">
    <text evidence="12">Catalyzes the oxidation of 5,10-methylenetetrahydrofolate to 5,10-methenyltetrahydrofolate and then the hydrolysis of 5,10-methenyltetrahydrofolate to 10-formyltetrahydrofolate.</text>
</comment>
<comment type="catalytic activity">
    <reaction evidence="12">
        <text>(6R)-5,10-methenyltetrahydrofolate + H2O = (6R)-10-formyltetrahydrofolate + H(+)</text>
        <dbReference type="Rhea" id="RHEA:23700"/>
        <dbReference type="ChEBI" id="CHEBI:15377"/>
        <dbReference type="ChEBI" id="CHEBI:15378"/>
        <dbReference type="ChEBI" id="CHEBI:57455"/>
        <dbReference type="ChEBI" id="CHEBI:195366"/>
        <dbReference type="EC" id="3.5.4.9"/>
    </reaction>
</comment>
<name>A0A367WUF2_9PROT</name>
<evidence type="ECO:0000256" key="8">
    <source>
        <dbReference type="ARBA" id="ARBA00023002"/>
    </source>
</evidence>
<keyword evidence="3 12" id="KW-0554">One-carbon metabolism</keyword>
<dbReference type="PANTHER" id="PTHR48099:SF5">
    <property type="entry name" value="C-1-TETRAHYDROFOLATE SYNTHASE, CYTOPLASMIC"/>
    <property type="match status" value="1"/>
</dbReference>
<dbReference type="InterPro" id="IPR020631">
    <property type="entry name" value="THF_DH/CycHdrlase_NAD-bd_dom"/>
</dbReference>
<dbReference type="PROSITE" id="PS00767">
    <property type="entry name" value="THF_DHG_CYH_2"/>
    <property type="match status" value="1"/>
</dbReference>
<evidence type="ECO:0000256" key="4">
    <source>
        <dbReference type="ARBA" id="ARBA00022605"/>
    </source>
</evidence>
<dbReference type="Pfam" id="PF00763">
    <property type="entry name" value="THF_DHG_CYH"/>
    <property type="match status" value="1"/>
</dbReference>
<dbReference type="GO" id="GO:0004477">
    <property type="term" value="F:methenyltetrahydrofolate cyclohydrolase activity"/>
    <property type="evidence" value="ECO:0007669"/>
    <property type="project" value="UniProtKB-UniRule"/>
</dbReference>
<dbReference type="Pfam" id="PF02882">
    <property type="entry name" value="THF_DHG_CYH_C"/>
    <property type="match status" value="1"/>
</dbReference>
<evidence type="ECO:0000256" key="3">
    <source>
        <dbReference type="ARBA" id="ARBA00022563"/>
    </source>
</evidence>
<evidence type="ECO:0000313" key="16">
    <source>
        <dbReference type="Proteomes" id="UP000252517"/>
    </source>
</evidence>
<dbReference type="UniPathway" id="UPA00193"/>
<dbReference type="GO" id="GO:0004488">
    <property type="term" value="F:methylenetetrahydrofolate dehydrogenase (NADP+) activity"/>
    <property type="evidence" value="ECO:0007669"/>
    <property type="project" value="UniProtKB-UniRule"/>
</dbReference>
<reference evidence="15 16" key="1">
    <citation type="submission" date="2014-07" db="EMBL/GenBank/DDBJ databases">
        <title>Draft genome sequence of Thalassospira profundimaris S25-3-2.</title>
        <authorList>
            <person name="Lai Q."/>
            <person name="Shao Z."/>
        </authorList>
    </citation>
    <scope>NUCLEOTIDE SEQUENCE [LARGE SCALE GENOMIC DNA]</scope>
    <source>
        <strain evidence="15 16">S25-3-2</strain>
    </source>
</reference>
<keyword evidence="8 12" id="KW-0560">Oxidoreductase</keyword>
<dbReference type="PANTHER" id="PTHR48099">
    <property type="entry name" value="C-1-TETRAHYDROFOLATE SYNTHASE, CYTOPLASMIC-RELATED"/>
    <property type="match status" value="1"/>
</dbReference>
<feature type="binding site" evidence="12">
    <location>
        <begin position="167"/>
        <end position="169"/>
    </location>
    <ligand>
        <name>NADP(+)</name>
        <dbReference type="ChEBI" id="CHEBI:58349"/>
    </ligand>
</feature>
<keyword evidence="5 12" id="KW-0658">Purine biosynthesis</keyword>
<dbReference type="AlphaFoldDB" id="A0A367WUF2"/>
<dbReference type="InterPro" id="IPR020630">
    <property type="entry name" value="THF_DH/CycHdrlase_cat_dom"/>
</dbReference>
<comment type="caution">
    <text evidence="12">Lacks conserved residue(s) required for the propagation of feature annotation.</text>
</comment>
<dbReference type="NCBIfam" id="NF008058">
    <property type="entry name" value="PRK10792.1"/>
    <property type="match status" value="1"/>
</dbReference>
<dbReference type="Gene3D" id="3.40.50.10860">
    <property type="entry name" value="Leucine Dehydrogenase, chain A, domain 1"/>
    <property type="match status" value="1"/>
</dbReference>
<dbReference type="STRING" id="502049.TH15_09260"/>
<evidence type="ECO:0000256" key="12">
    <source>
        <dbReference type="HAMAP-Rule" id="MF_01576"/>
    </source>
</evidence>
<sequence length="299" mass="31372">MSNAKIIDGKAFAAKLREDITGEVAKLKAEHGIVPGLAVVLVGEDPASQVYVRNKGKQTIECGMNSYEHKLPAATKQEDLIALITQLNNDPKVHGILCQLPVPKHIDENAVLAAIDPAKDVDGFHIINAGALATGGDGIAPCTPYGCLMLLKDTLGDLSGKRAVVVGRSNIVGKPMAQLLLKENCTVTIAHSRTRDLEEEVRRADIVIAAVGRPNMIKGDWIGKGATVIDVGINRIEGENGKMKLVGDVDFASAVDVAGAITPVPGGVGPMTIACLLNNTLIAACRANGLEAPNLGFDR</sequence>
<proteinExistence type="inferred from homology"/>
<keyword evidence="4 12" id="KW-0028">Amino-acid biosynthesis</keyword>
<dbReference type="EMBL" id="JPWH01000022">
    <property type="protein sequence ID" value="RCK44082.1"/>
    <property type="molecule type" value="Genomic_DNA"/>
</dbReference>
<dbReference type="InterPro" id="IPR000672">
    <property type="entry name" value="THF_DH/CycHdrlase"/>
</dbReference>
<keyword evidence="7 12" id="KW-0521">NADP</keyword>
<dbReference type="EC" id="3.5.4.9" evidence="12"/>
<feature type="domain" description="Tetrahydrofolate dehydrogenase/cyclohydrolase catalytic" evidence="13">
    <location>
        <begin position="7"/>
        <end position="122"/>
    </location>
</feature>
<dbReference type="InterPro" id="IPR036291">
    <property type="entry name" value="NAD(P)-bd_dom_sf"/>
</dbReference>
<dbReference type="EC" id="1.5.1.5" evidence="12"/>
<dbReference type="SUPFAM" id="SSF53223">
    <property type="entry name" value="Aminoacid dehydrogenase-like, N-terminal domain"/>
    <property type="match status" value="1"/>
</dbReference>
<comment type="catalytic activity">
    <reaction evidence="12">
        <text>(6R)-5,10-methylene-5,6,7,8-tetrahydrofolate + NADP(+) = (6R)-5,10-methenyltetrahydrofolate + NADPH</text>
        <dbReference type="Rhea" id="RHEA:22812"/>
        <dbReference type="ChEBI" id="CHEBI:15636"/>
        <dbReference type="ChEBI" id="CHEBI:57455"/>
        <dbReference type="ChEBI" id="CHEBI:57783"/>
        <dbReference type="ChEBI" id="CHEBI:58349"/>
        <dbReference type="EC" id="1.5.1.5"/>
    </reaction>
</comment>
<comment type="similarity">
    <text evidence="12">Belongs to the tetrahydrofolate dehydrogenase/cyclohydrolase family.</text>
</comment>
<accession>A0A367WUF2</accession>
<dbReference type="NCBIfam" id="NF010785">
    <property type="entry name" value="PRK14188.1"/>
    <property type="match status" value="1"/>
</dbReference>
<keyword evidence="6 12" id="KW-0378">Hydrolase</keyword>
<comment type="pathway">
    <text evidence="1 12">One-carbon metabolism; tetrahydrofolate interconversion.</text>
</comment>
<keyword evidence="9 12" id="KW-0368">Histidine biosynthesis</keyword>
<dbReference type="Gene3D" id="3.40.50.720">
    <property type="entry name" value="NAD(P)-binding Rossmann-like Domain"/>
    <property type="match status" value="1"/>
</dbReference>
<dbReference type="InterPro" id="IPR046346">
    <property type="entry name" value="Aminoacid_DH-like_N_sf"/>
</dbReference>
<evidence type="ECO:0000256" key="6">
    <source>
        <dbReference type="ARBA" id="ARBA00022801"/>
    </source>
</evidence>
<dbReference type="RefSeq" id="WP_114089973.1">
    <property type="nucleotide sequence ID" value="NZ_JPWH01000022.1"/>
</dbReference>
<evidence type="ECO:0000256" key="9">
    <source>
        <dbReference type="ARBA" id="ARBA00023102"/>
    </source>
</evidence>
<organism evidence="15 16">
    <name type="scientific">Thalassospira profundimaris</name>
    <dbReference type="NCBI Taxonomy" id="502049"/>
    <lineage>
        <taxon>Bacteria</taxon>
        <taxon>Pseudomonadati</taxon>
        <taxon>Pseudomonadota</taxon>
        <taxon>Alphaproteobacteria</taxon>
        <taxon>Rhodospirillales</taxon>
        <taxon>Thalassospiraceae</taxon>
        <taxon>Thalassospira</taxon>
    </lineage>
</organism>
<dbReference type="GO" id="GO:0009086">
    <property type="term" value="P:methionine biosynthetic process"/>
    <property type="evidence" value="ECO:0007669"/>
    <property type="project" value="UniProtKB-KW"/>
</dbReference>
<evidence type="ECO:0000256" key="7">
    <source>
        <dbReference type="ARBA" id="ARBA00022857"/>
    </source>
</evidence>
<evidence type="ECO:0000259" key="14">
    <source>
        <dbReference type="Pfam" id="PF02882"/>
    </source>
</evidence>
<dbReference type="NCBIfam" id="NF010783">
    <property type="entry name" value="PRK14186.1"/>
    <property type="match status" value="1"/>
</dbReference>